<dbReference type="AlphaFoldDB" id="A0AAP0KR98"/>
<evidence type="ECO:0000313" key="4">
    <source>
        <dbReference type="Proteomes" id="UP001417504"/>
    </source>
</evidence>
<protein>
    <submittedName>
        <fullName evidence="3">Uncharacterized protein</fullName>
    </submittedName>
</protein>
<evidence type="ECO:0000313" key="3">
    <source>
        <dbReference type="EMBL" id="KAK9156453.1"/>
    </source>
</evidence>
<dbReference type="EMBL" id="JBBNAE010000001">
    <property type="protein sequence ID" value="KAK9156453.1"/>
    <property type="molecule type" value="Genomic_DNA"/>
</dbReference>
<sequence>MHQRIENDEESLNHTSDCRKSPPPASLRPHQSSGCLGKKLGKRKREKKVGRRSGKADGLPPNDLLSLMSYLDMLNDSWRNRAFREAIEKTLKKPCHVLDIGAGTGLLSMMAARVMDSCDAQRYAGSCESYVPMVK</sequence>
<dbReference type="Proteomes" id="UP001417504">
    <property type="component" value="Unassembled WGS sequence"/>
</dbReference>
<dbReference type="PANTHER" id="PTHR11006:SF4">
    <property type="entry name" value="PROTEIN ARGININE N-METHYLTRANSFERASE 7"/>
    <property type="match status" value="1"/>
</dbReference>
<comment type="caution">
    <text evidence="3">The sequence shown here is derived from an EMBL/GenBank/DDBJ whole genome shotgun (WGS) entry which is preliminary data.</text>
</comment>
<feature type="region of interest" description="Disordered" evidence="2">
    <location>
        <begin position="1"/>
        <end position="61"/>
    </location>
</feature>
<keyword evidence="1" id="KW-0949">S-adenosyl-L-methionine</keyword>
<dbReference type="PANTHER" id="PTHR11006">
    <property type="entry name" value="PROTEIN ARGININE N-METHYLTRANSFERASE"/>
    <property type="match status" value="1"/>
</dbReference>
<feature type="compositionally biased region" description="Basic residues" evidence="2">
    <location>
        <begin position="39"/>
        <end position="53"/>
    </location>
</feature>
<proteinExistence type="predicted"/>
<evidence type="ECO:0000256" key="1">
    <source>
        <dbReference type="ARBA" id="ARBA00022691"/>
    </source>
</evidence>
<dbReference type="InterPro" id="IPR025799">
    <property type="entry name" value="Arg_MeTrfase"/>
</dbReference>
<evidence type="ECO:0000256" key="2">
    <source>
        <dbReference type="SAM" id="MobiDB-lite"/>
    </source>
</evidence>
<dbReference type="GO" id="GO:0016274">
    <property type="term" value="F:protein-arginine N-methyltransferase activity"/>
    <property type="evidence" value="ECO:0007669"/>
    <property type="project" value="InterPro"/>
</dbReference>
<dbReference type="InterPro" id="IPR029063">
    <property type="entry name" value="SAM-dependent_MTases_sf"/>
</dbReference>
<reference evidence="3 4" key="1">
    <citation type="submission" date="2024-01" db="EMBL/GenBank/DDBJ databases">
        <title>Genome assemblies of Stephania.</title>
        <authorList>
            <person name="Yang L."/>
        </authorList>
    </citation>
    <scope>NUCLEOTIDE SEQUENCE [LARGE SCALE GENOMIC DNA]</scope>
    <source>
        <strain evidence="3">QJT</strain>
        <tissue evidence="3">Leaf</tissue>
    </source>
</reference>
<keyword evidence="4" id="KW-1185">Reference proteome</keyword>
<dbReference type="GO" id="GO:0042054">
    <property type="term" value="F:histone methyltransferase activity"/>
    <property type="evidence" value="ECO:0007669"/>
    <property type="project" value="TreeGrafter"/>
</dbReference>
<gene>
    <name evidence="3" type="ORF">Sjap_003933</name>
</gene>
<organism evidence="3 4">
    <name type="scientific">Stephania japonica</name>
    <dbReference type="NCBI Taxonomy" id="461633"/>
    <lineage>
        <taxon>Eukaryota</taxon>
        <taxon>Viridiplantae</taxon>
        <taxon>Streptophyta</taxon>
        <taxon>Embryophyta</taxon>
        <taxon>Tracheophyta</taxon>
        <taxon>Spermatophyta</taxon>
        <taxon>Magnoliopsida</taxon>
        <taxon>Ranunculales</taxon>
        <taxon>Menispermaceae</taxon>
        <taxon>Menispermoideae</taxon>
        <taxon>Cissampelideae</taxon>
        <taxon>Stephania</taxon>
    </lineage>
</organism>
<dbReference type="SUPFAM" id="SSF53335">
    <property type="entry name" value="S-adenosyl-L-methionine-dependent methyltransferases"/>
    <property type="match status" value="1"/>
</dbReference>
<accession>A0AAP0KR98</accession>
<dbReference type="Gene3D" id="3.40.50.150">
    <property type="entry name" value="Vaccinia Virus protein VP39"/>
    <property type="match status" value="1"/>
</dbReference>
<name>A0AAP0KR98_9MAGN</name>